<dbReference type="InterPro" id="IPR001182">
    <property type="entry name" value="FtsW/RodA"/>
</dbReference>
<dbReference type="RefSeq" id="WP_103240668.1">
    <property type="nucleotide sequence ID" value="NZ_CANRXC010000011.1"/>
</dbReference>
<evidence type="ECO:0000256" key="5">
    <source>
        <dbReference type="ARBA" id="ARBA00023136"/>
    </source>
</evidence>
<evidence type="ECO:0000256" key="2">
    <source>
        <dbReference type="ARBA" id="ARBA00022692"/>
    </source>
</evidence>
<evidence type="ECO:0000313" key="7">
    <source>
        <dbReference type="EMBL" id="SOY30644.1"/>
    </source>
</evidence>
<organism evidence="7 8">
    <name type="scientific">Acetatifactor muris</name>
    <dbReference type="NCBI Taxonomy" id="879566"/>
    <lineage>
        <taxon>Bacteria</taxon>
        <taxon>Bacillati</taxon>
        <taxon>Bacillota</taxon>
        <taxon>Clostridia</taxon>
        <taxon>Lachnospirales</taxon>
        <taxon>Lachnospiraceae</taxon>
        <taxon>Acetatifactor</taxon>
    </lineage>
</organism>
<dbReference type="Pfam" id="PF01098">
    <property type="entry name" value="FTSW_RODA_SPOVE"/>
    <property type="match status" value="1"/>
</dbReference>
<dbReference type="EMBL" id="OFSM01000018">
    <property type="protein sequence ID" value="SOY30644.1"/>
    <property type="molecule type" value="Genomic_DNA"/>
</dbReference>
<evidence type="ECO:0000256" key="1">
    <source>
        <dbReference type="ARBA" id="ARBA00004141"/>
    </source>
</evidence>
<keyword evidence="4 6" id="KW-1133">Transmembrane helix</keyword>
<keyword evidence="5 6" id="KW-0472">Membrane</keyword>
<protein>
    <submittedName>
        <fullName evidence="7">Lipid II flippase FtsW</fullName>
    </submittedName>
</protein>
<dbReference type="GO" id="GO:0051301">
    <property type="term" value="P:cell division"/>
    <property type="evidence" value="ECO:0007669"/>
    <property type="project" value="InterPro"/>
</dbReference>
<evidence type="ECO:0000313" key="8">
    <source>
        <dbReference type="Proteomes" id="UP000236311"/>
    </source>
</evidence>
<accession>A0A2K4ZJI4</accession>
<dbReference type="GO" id="GO:0008360">
    <property type="term" value="P:regulation of cell shape"/>
    <property type="evidence" value="ECO:0007669"/>
    <property type="project" value="UniProtKB-KW"/>
</dbReference>
<feature type="transmembrane region" description="Helical" evidence="6">
    <location>
        <begin position="306"/>
        <end position="331"/>
    </location>
</feature>
<feature type="transmembrane region" description="Helical" evidence="6">
    <location>
        <begin position="343"/>
        <end position="363"/>
    </location>
</feature>
<dbReference type="PANTHER" id="PTHR30474">
    <property type="entry name" value="CELL CYCLE PROTEIN"/>
    <property type="match status" value="1"/>
</dbReference>
<dbReference type="OrthoDB" id="9812661at2"/>
<feature type="transmembrane region" description="Helical" evidence="6">
    <location>
        <begin position="41"/>
        <end position="59"/>
    </location>
</feature>
<dbReference type="GO" id="GO:0032153">
    <property type="term" value="C:cell division site"/>
    <property type="evidence" value="ECO:0007669"/>
    <property type="project" value="TreeGrafter"/>
</dbReference>
<feature type="transmembrane region" description="Helical" evidence="6">
    <location>
        <begin position="66"/>
        <end position="85"/>
    </location>
</feature>
<keyword evidence="3" id="KW-0133">Cell shape</keyword>
<dbReference type="AlphaFoldDB" id="A0A2K4ZJI4"/>
<sequence>MFKRYRIRDYDFKLVLMILTLSVIGIVAIGSAEESLQSRQLFAVLAGVFLMTVISFLDYTLLLKLYWFMYVGNLVLLAAVWQFGVNVKGATRWLKIGGLQFQPSETAKILLILFFAQFIMNHRKKLNTVLIITSCIVMFALPWILVWEQPDLSTSMVLLVIFCIIMFAGGISLKLVFAVLAVAIPAVALLISLALQPNNDLLTDNQKNRILAFVNPQEYSTTYAYQQLNSVKAIASGQLDGKGYKNNEITSVKNGNFLSEAETDFIFSVIGEEFGFKGSITVIVLLFGVSLECISVARKSRDVAGTIIGASMGGLVAFQSFFNIGVATFILPTTGLTLPFVSYGLTSLLSLYIGMGFVLNVRLQAKKTKQ</sequence>
<name>A0A2K4ZJI4_9FIRM</name>
<keyword evidence="8" id="KW-1185">Reference proteome</keyword>
<feature type="transmembrane region" description="Helical" evidence="6">
    <location>
        <begin position="128"/>
        <end position="146"/>
    </location>
</feature>
<evidence type="ECO:0000256" key="6">
    <source>
        <dbReference type="SAM" id="Phobius"/>
    </source>
</evidence>
<evidence type="ECO:0000256" key="3">
    <source>
        <dbReference type="ARBA" id="ARBA00022960"/>
    </source>
</evidence>
<feature type="transmembrane region" description="Helical" evidence="6">
    <location>
        <begin position="152"/>
        <end position="168"/>
    </location>
</feature>
<evidence type="ECO:0000256" key="4">
    <source>
        <dbReference type="ARBA" id="ARBA00022989"/>
    </source>
</evidence>
<feature type="transmembrane region" description="Helical" evidence="6">
    <location>
        <begin position="274"/>
        <end position="294"/>
    </location>
</feature>
<dbReference type="GO" id="GO:0005886">
    <property type="term" value="C:plasma membrane"/>
    <property type="evidence" value="ECO:0007669"/>
    <property type="project" value="TreeGrafter"/>
</dbReference>
<keyword evidence="2 6" id="KW-0812">Transmembrane</keyword>
<proteinExistence type="predicted"/>
<dbReference type="GO" id="GO:0015648">
    <property type="term" value="F:lipid-linked peptidoglycan transporter activity"/>
    <property type="evidence" value="ECO:0007669"/>
    <property type="project" value="TreeGrafter"/>
</dbReference>
<comment type="subcellular location">
    <subcellularLocation>
        <location evidence="1">Membrane</location>
        <topology evidence="1">Multi-pass membrane protein</topology>
    </subcellularLocation>
</comment>
<feature type="transmembrane region" description="Helical" evidence="6">
    <location>
        <begin position="105"/>
        <end position="121"/>
    </location>
</feature>
<dbReference type="Proteomes" id="UP000236311">
    <property type="component" value="Unassembled WGS sequence"/>
</dbReference>
<feature type="transmembrane region" description="Helical" evidence="6">
    <location>
        <begin position="175"/>
        <end position="195"/>
    </location>
</feature>
<feature type="transmembrane region" description="Helical" evidence="6">
    <location>
        <begin position="12"/>
        <end position="29"/>
    </location>
</feature>
<dbReference type="PANTHER" id="PTHR30474:SF1">
    <property type="entry name" value="PEPTIDOGLYCAN GLYCOSYLTRANSFERASE MRDB"/>
    <property type="match status" value="1"/>
</dbReference>
<reference evidence="7 8" key="1">
    <citation type="submission" date="2018-01" db="EMBL/GenBank/DDBJ databases">
        <authorList>
            <person name="Gaut B.S."/>
            <person name="Morton B.R."/>
            <person name="Clegg M.T."/>
            <person name="Duvall M.R."/>
        </authorList>
    </citation>
    <scope>NUCLEOTIDE SEQUENCE [LARGE SCALE GENOMIC DNA]</scope>
    <source>
        <strain evidence="7">GP69</strain>
    </source>
</reference>
<gene>
    <name evidence="7" type="primary">ftsW_1</name>
    <name evidence="7" type="ORF">AMURIS_03375</name>
</gene>